<dbReference type="InterPro" id="IPR023214">
    <property type="entry name" value="HAD_sf"/>
</dbReference>
<dbReference type="Proteomes" id="UP000029981">
    <property type="component" value="Chromosome 3"/>
</dbReference>
<dbReference type="InterPro" id="IPR044651">
    <property type="entry name" value="OTSB-like"/>
</dbReference>
<evidence type="ECO:0000256" key="1">
    <source>
        <dbReference type="SAM" id="MobiDB-lite"/>
    </source>
</evidence>
<organism evidence="3 4">
    <name type="scientific">Cucumis sativus</name>
    <name type="common">Cucumber</name>
    <dbReference type="NCBI Taxonomy" id="3659"/>
    <lineage>
        <taxon>Eukaryota</taxon>
        <taxon>Viridiplantae</taxon>
        <taxon>Streptophyta</taxon>
        <taxon>Embryophyta</taxon>
        <taxon>Tracheophyta</taxon>
        <taxon>Spermatophyta</taxon>
        <taxon>Magnoliopsida</taxon>
        <taxon>eudicotyledons</taxon>
        <taxon>Gunneridae</taxon>
        <taxon>Pentapetalae</taxon>
        <taxon>rosids</taxon>
        <taxon>fabids</taxon>
        <taxon>Cucurbitales</taxon>
        <taxon>Cucurbitaceae</taxon>
        <taxon>Benincaseae</taxon>
        <taxon>Cucumis</taxon>
    </lineage>
</organism>
<reference evidence="3 4" key="4">
    <citation type="journal article" date="2011" name="BMC Genomics">
        <title>RNA-Seq improves annotation of protein-coding genes in the cucumber genome.</title>
        <authorList>
            <person name="Li Z."/>
            <person name="Zhang Z."/>
            <person name="Yan P."/>
            <person name="Huang S."/>
            <person name="Fei Z."/>
            <person name="Lin K."/>
        </authorList>
    </citation>
    <scope>NUCLEOTIDE SEQUENCE [LARGE SCALE GENOMIC DNA]</scope>
    <source>
        <strain evidence="4">cv. 9930</strain>
    </source>
</reference>
<keyword evidence="2" id="KW-0472">Membrane</keyword>
<dbReference type="Gramene" id="KGN57852">
    <property type="protein sequence ID" value="KGN57852"/>
    <property type="gene ID" value="Csa_3G353970"/>
</dbReference>
<name>A0A0A0LB10_CUCSA</name>
<keyword evidence="4" id="KW-1185">Reference proteome</keyword>
<dbReference type="PANTHER" id="PTHR43768">
    <property type="entry name" value="TREHALOSE 6-PHOSPHATE PHOSPHATASE"/>
    <property type="match status" value="1"/>
</dbReference>
<reference evidence="3 4" key="1">
    <citation type="journal article" date="2009" name="Nat. Genet.">
        <title>The genome of the cucumber, Cucumis sativus L.</title>
        <authorList>
            <person name="Huang S."/>
            <person name="Li R."/>
            <person name="Zhang Z."/>
            <person name="Li L."/>
            <person name="Gu X."/>
            <person name="Fan W."/>
            <person name="Lucas W.J."/>
            <person name="Wang X."/>
            <person name="Xie B."/>
            <person name="Ni P."/>
            <person name="Ren Y."/>
            <person name="Zhu H."/>
            <person name="Li J."/>
            <person name="Lin K."/>
            <person name="Jin W."/>
            <person name="Fei Z."/>
            <person name="Li G."/>
            <person name="Staub J."/>
            <person name="Kilian A."/>
            <person name="van der Vossen E.A."/>
            <person name="Wu Y."/>
            <person name="Guo J."/>
            <person name="He J."/>
            <person name="Jia Z."/>
            <person name="Ren Y."/>
            <person name="Tian G."/>
            <person name="Lu Y."/>
            <person name="Ruan J."/>
            <person name="Qian W."/>
            <person name="Wang M."/>
            <person name="Huang Q."/>
            <person name="Li B."/>
            <person name="Xuan Z."/>
            <person name="Cao J."/>
            <person name="Asan"/>
            <person name="Wu Z."/>
            <person name="Zhang J."/>
            <person name="Cai Q."/>
            <person name="Bai Y."/>
            <person name="Zhao B."/>
            <person name="Han Y."/>
            <person name="Li Y."/>
            <person name="Li X."/>
            <person name="Wang S."/>
            <person name="Shi Q."/>
            <person name="Liu S."/>
            <person name="Cho W.K."/>
            <person name="Kim J.Y."/>
            <person name="Xu Y."/>
            <person name="Heller-Uszynska K."/>
            <person name="Miao H."/>
            <person name="Cheng Z."/>
            <person name="Zhang S."/>
            <person name="Wu J."/>
            <person name="Yang Y."/>
            <person name="Kang H."/>
            <person name="Li M."/>
            <person name="Liang H."/>
            <person name="Ren X."/>
            <person name="Shi Z."/>
            <person name="Wen M."/>
            <person name="Jian M."/>
            <person name="Yang H."/>
            <person name="Zhang G."/>
            <person name="Yang Z."/>
            <person name="Chen R."/>
            <person name="Liu S."/>
            <person name="Li J."/>
            <person name="Ma L."/>
            <person name="Liu H."/>
            <person name="Zhou Y."/>
            <person name="Zhao J."/>
            <person name="Fang X."/>
            <person name="Li G."/>
            <person name="Fang L."/>
            <person name="Li Y."/>
            <person name="Liu D."/>
            <person name="Zheng H."/>
            <person name="Zhang Y."/>
            <person name="Qin N."/>
            <person name="Li Z."/>
            <person name="Yang G."/>
            <person name="Yang S."/>
            <person name="Bolund L."/>
            <person name="Kristiansen K."/>
            <person name="Zheng H."/>
            <person name="Li S."/>
            <person name="Zhang X."/>
            <person name="Yang H."/>
            <person name="Wang J."/>
            <person name="Sun R."/>
            <person name="Zhang B."/>
            <person name="Jiang S."/>
            <person name="Wang J."/>
            <person name="Du Y."/>
            <person name="Li S."/>
        </authorList>
    </citation>
    <scope>NUCLEOTIDE SEQUENCE [LARGE SCALE GENOMIC DNA]</scope>
    <source>
        <strain evidence="4">cv. 9930</strain>
    </source>
</reference>
<reference evidence="3 4" key="3">
    <citation type="journal article" date="2010" name="BMC Genomics">
        <title>Transcriptome sequencing and comparative analysis of cucumber flowers with different sex types.</title>
        <authorList>
            <person name="Guo S."/>
            <person name="Zheng Y."/>
            <person name="Joung J.G."/>
            <person name="Liu S."/>
            <person name="Zhang Z."/>
            <person name="Crasta O.R."/>
            <person name="Sobral B.W."/>
            <person name="Xu Y."/>
            <person name="Huang S."/>
            <person name="Fei Z."/>
        </authorList>
    </citation>
    <scope>NUCLEOTIDE SEQUENCE [LARGE SCALE GENOMIC DNA]</scope>
    <source>
        <strain evidence="4">cv. 9930</strain>
    </source>
</reference>
<dbReference type="STRING" id="3659.A0A0A0LB10"/>
<sequence length="105" mass="11902">MGLPTPLSGDRKSLQVAPTFDNTSTDGTNYNSWLKTHPSGLESFDGMMKGLKRKKIVVFLDYDGTLSPIVDDPDRAFMSSEVIYSLSINFTYIYIYIFNNIRFKS</sequence>
<dbReference type="GO" id="GO:0004805">
    <property type="term" value="F:trehalose-phosphatase activity"/>
    <property type="evidence" value="ECO:0007669"/>
    <property type="project" value="InterPro"/>
</dbReference>
<feature type="region of interest" description="Disordered" evidence="1">
    <location>
        <begin position="1"/>
        <end position="23"/>
    </location>
</feature>
<evidence type="ECO:0000313" key="4">
    <source>
        <dbReference type="Proteomes" id="UP000029981"/>
    </source>
</evidence>
<dbReference type="Gene3D" id="3.40.50.1000">
    <property type="entry name" value="HAD superfamily/HAD-like"/>
    <property type="match status" value="1"/>
</dbReference>
<keyword evidence="2" id="KW-0812">Transmembrane</keyword>
<feature type="transmembrane region" description="Helical" evidence="2">
    <location>
        <begin position="82"/>
        <end position="99"/>
    </location>
</feature>
<protein>
    <submittedName>
        <fullName evidence="3">Uncharacterized protein</fullName>
    </submittedName>
</protein>
<proteinExistence type="predicted"/>
<gene>
    <name evidence="3" type="ORF">Csa_3G353970</name>
</gene>
<reference evidence="3 4" key="2">
    <citation type="journal article" date="2009" name="PLoS ONE">
        <title>An integrated genetic and cytogenetic map of the cucumber genome.</title>
        <authorList>
            <person name="Ren Y."/>
            <person name="Zhang Z."/>
            <person name="Liu J."/>
            <person name="Staub J.E."/>
            <person name="Han Y."/>
            <person name="Cheng Z."/>
            <person name="Li X."/>
            <person name="Lu J."/>
            <person name="Miao H."/>
            <person name="Kang H."/>
            <person name="Xie B."/>
            <person name="Gu X."/>
            <person name="Wang X."/>
            <person name="Du Y."/>
            <person name="Jin W."/>
            <person name="Huang S."/>
        </authorList>
    </citation>
    <scope>NUCLEOTIDE SEQUENCE [LARGE SCALE GENOMIC DNA]</scope>
    <source>
        <strain evidence="4">cv. 9930</strain>
    </source>
</reference>
<evidence type="ECO:0000313" key="3">
    <source>
        <dbReference type="EMBL" id="KGN57852.1"/>
    </source>
</evidence>
<accession>A0A0A0LB10</accession>
<dbReference type="EMBL" id="CM002924">
    <property type="protein sequence ID" value="KGN57852.1"/>
    <property type="molecule type" value="Genomic_DNA"/>
</dbReference>
<evidence type="ECO:0000256" key="2">
    <source>
        <dbReference type="SAM" id="Phobius"/>
    </source>
</evidence>
<keyword evidence="2" id="KW-1133">Transmembrane helix</keyword>
<dbReference type="GO" id="GO:0005992">
    <property type="term" value="P:trehalose biosynthetic process"/>
    <property type="evidence" value="ECO:0007669"/>
    <property type="project" value="InterPro"/>
</dbReference>
<dbReference type="PANTHER" id="PTHR43768:SF24">
    <property type="entry name" value="TREHALOSE 6-PHOSPHATE PHOSPHATASE"/>
    <property type="match status" value="1"/>
</dbReference>
<dbReference type="AlphaFoldDB" id="A0A0A0LB10"/>